<dbReference type="PANTHER" id="PTHR43582:SF2">
    <property type="entry name" value="LINEARMYCIN RESISTANCE ATP-BINDING PROTEIN LNRL"/>
    <property type="match status" value="1"/>
</dbReference>
<dbReference type="Proteomes" id="UP001623592">
    <property type="component" value="Unassembled WGS sequence"/>
</dbReference>
<name>A0ABW8TDP9_9CLOT</name>
<accession>A0ABW8TDP9</accession>
<proteinExistence type="predicted"/>
<protein>
    <submittedName>
        <fullName evidence="5">ATP-binding cassette domain-containing protein</fullName>
    </submittedName>
</protein>
<dbReference type="InterPro" id="IPR025302">
    <property type="entry name" value="DrrA1/2-like_C"/>
</dbReference>
<evidence type="ECO:0000313" key="5">
    <source>
        <dbReference type="EMBL" id="MFL0250588.1"/>
    </source>
</evidence>
<comment type="caution">
    <text evidence="5">The sequence shown here is derived from an EMBL/GenBank/DDBJ whole genome shotgun (WGS) entry which is preliminary data.</text>
</comment>
<dbReference type="Pfam" id="PF00005">
    <property type="entry name" value="ABC_tran"/>
    <property type="match status" value="1"/>
</dbReference>
<evidence type="ECO:0000256" key="3">
    <source>
        <dbReference type="ARBA" id="ARBA00022840"/>
    </source>
</evidence>
<keyword evidence="3 5" id="KW-0067">ATP-binding</keyword>
<dbReference type="InterPro" id="IPR017871">
    <property type="entry name" value="ABC_transporter-like_CS"/>
</dbReference>
<dbReference type="Pfam" id="PF13732">
    <property type="entry name" value="DrrA1-3_C"/>
    <property type="match status" value="1"/>
</dbReference>
<dbReference type="GO" id="GO:0005524">
    <property type="term" value="F:ATP binding"/>
    <property type="evidence" value="ECO:0007669"/>
    <property type="project" value="UniProtKB-KW"/>
</dbReference>
<evidence type="ECO:0000256" key="2">
    <source>
        <dbReference type="ARBA" id="ARBA00022741"/>
    </source>
</evidence>
<dbReference type="PROSITE" id="PS00211">
    <property type="entry name" value="ABC_TRANSPORTER_1"/>
    <property type="match status" value="1"/>
</dbReference>
<dbReference type="EMBL" id="JBJIAA010000006">
    <property type="protein sequence ID" value="MFL0250588.1"/>
    <property type="molecule type" value="Genomic_DNA"/>
</dbReference>
<gene>
    <name evidence="5" type="ORF">ACJDT4_09160</name>
</gene>
<dbReference type="InterPro" id="IPR003593">
    <property type="entry name" value="AAA+_ATPase"/>
</dbReference>
<evidence type="ECO:0000313" key="6">
    <source>
        <dbReference type="Proteomes" id="UP001623592"/>
    </source>
</evidence>
<dbReference type="PROSITE" id="PS50893">
    <property type="entry name" value="ABC_TRANSPORTER_2"/>
    <property type="match status" value="1"/>
</dbReference>
<evidence type="ECO:0000256" key="1">
    <source>
        <dbReference type="ARBA" id="ARBA00022448"/>
    </source>
</evidence>
<keyword evidence="1" id="KW-0813">Transport</keyword>
<dbReference type="SMART" id="SM00382">
    <property type="entry name" value="AAA"/>
    <property type="match status" value="1"/>
</dbReference>
<dbReference type="Gene3D" id="3.40.50.300">
    <property type="entry name" value="P-loop containing nucleotide triphosphate hydrolases"/>
    <property type="match status" value="1"/>
</dbReference>
<dbReference type="SUPFAM" id="SSF52540">
    <property type="entry name" value="P-loop containing nucleoside triphosphate hydrolases"/>
    <property type="match status" value="1"/>
</dbReference>
<sequence>MNIVEIANATKRYDDKLVVDNINIDIEEGEIFGLLGPNGAGKSTLISMICGLVKKDKGIIKIGNYDIDKEKVKAKEYIGLVPQDICLYEDLSGYDNLKFWGSMYKLRGGKLKERIEEVVEAAGLNEKIKQKVKTYSGGMKRRLNIAAAVMHHPQVIIMDEPTVGIDPQSRNHILEYTMNLNKELGTTIIYTTHYMEEAEHICSKLAIMDEGKVIAHGTKEDIKRMVTDEENAKISVEGYKEEMGIKLKEIDGVRKVTYSSKEINLVLKDSSESLNYVIEKLIKFGVKIKNINMEAPSLENVFLNLTGKSLRD</sequence>
<keyword evidence="6" id="KW-1185">Reference proteome</keyword>
<reference evidence="5 6" key="1">
    <citation type="submission" date="2024-11" db="EMBL/GenBank/DDBJ databases">
        <authorList>
            <person name="Heng Y.C."/>
            <person name="Lim A.C.H."/>
            <person name="Lee J.K.Y."/>
            <person name="Kittelmann S."/>
        </authorList>
    </citation>
    <scope>NUCLEOTIDE SEQUENCE [LARGE SCALE GENOMIC DNA]</scope>
    <source>
        <strain evidence="5 6">WILCCON 0114</strain>
    </source>
</reference>
<feature type="domain" description="ABC transporter" evidence="4">
    <location>
        <begin position="4"/>
        <end position="235"/>
    </location>
</feature>
<dbReference type="InterPro" id="IPR003439">
    <property type="entry name" value="ABC_transporter-like_ATP-bd"/>
</dbReference>
<evidence type="ECO:0000259" key="4">
    <source>
        <dbReference type="PROSITE" id="PS50893"/>
    </source>
</evidence>
<dbReference type="PANTHER" id="PTHR43582">
    <property type="entry name" value="LINEARMYCIN RESISTANCE ATP-BINDING PROTEIN LNRL"/>
    <property type="match status" value="1"/>
</dbReference>
<organism evidence="5 6">
    <name type="scientific">Clostridium neuense</name>
    <dbReference type="NCBI Taxonomy" id="1728934"/>
    <lineage>
        <taxon>Bacteria</taxon>
        <taxon>Bacillati</taxon>
        <taxon>Bacillota</taxon>
        <taxon>Clostridia</taxon>
        <taxon>Eubacteriales</taxon>
        <taxon>Clostridiaceae</taxon>
        <taxon>Clostridium</taxon>
    </lineage>
</organism>
<dbReference type="InterPro" id="IPR027417">
    <property type="entry name" value="P-loop_NTPase"/>
</dbReference>
<keyword evidence="2" id="KW-0547">Nucleotide-binding</keyword>
<dbReference type="RefSeq" id="WP_406787252.1">
    <property type="nucleotide sequence ID" value="NZ_JBJIAA010000006.1"/>
</dbReference>